<evidence type="ECO:0000313" key="1">
    <source>
        <dbReference type="EMBL" id="SDZ52286.1"/>
    </source>
</evidence>
<name>A0A1H3TQ13_9BURK</name>
<dbReference type="Pfam" id="PF11162">
    <property type="entry name" value="DUF2946"/>
    <property type="match status" value="1"/>
</dbReference>
<dbReference type="Proteomes" id="UP000183417">
    <property type="component" value="Unassembled WGS sequence"/>
</dbReference>
<proteinExistence type="predicted"/>
<gene>
    <name evidence="1" type="ORF">SAMN05421547_13156</name>
</gene>
<organism evidence="1 2">
    <name type="scientific">Delftia lacustris</name>
    <dbReference type="NCBI Taxonomy" id="558537"/>
    <lineage>
        <taxon>Bacteria</taxon>
        <taxon>Pseudomonadati</taxon>
        <taxon>Pseudomonadota</taxon>
        <taxon>Betaproteobacteria</taxon>
        <taxon>Burkholderiales</taxon>
        <taxon>Comamonadaceae</taxon>
        <taxon>Delftia</taxon>
    </lineage>
</organism>
<sequence length="122" mass="12674">MQALRNSVPLARLVMAWFALTLGLAIASPLVHPQAMELVCTAGGSVRLVVVNGEEGQAVSAQHSLDCPLCLAVTPPPAHIPPSWAQLQPMGRALQPIVSARIASLVGAPLPPRGPPLLMLIA</sequence>
<evidence type="ECO:0008006" key="3">
    <source>
        <dbReference type="Google" id="ProtNLM"/>
    </source>
</evidence>
<protein>
    <recommendedName>
        <fullName evidence="3">DUF2946 domain-containing protein</fullName>
    </recommendedName>
</protein>
<accession>A0A1H3TQ13</accession>
<dbReference type="GeneID" id="94694397"/>
<dbReference type="EMBL" id="FNPE01000031">
    <property type="protein sequence ID" value="SDZ52286.1"/>
    <property type="molecule type" value="Genomic_DNA"/>
</dbReference>
<dbReference type="RefSeq" id="WP_046240907.1">
    <property type="nucleotide sequence ID" value="NZ_CP141274.1"/>
</dbReference>
<reference evidence="1 2" key="1">
    <citation type="submission" date="2016-10" db="EMBL/GenBank/DDBJ databases">
        <authorList>
            <person name="de Groot N.N."/>
        </authorList>
    </citation>
    <scope>NUCLEOTIDE SEQUENCE [LARGE SCALE GENOMIC DNA]</scope>
    <source>
        <strain evidence="1 2">LMG 24775</strain>
    </source>
</reference>
<evidence type="ECO:0000313" key="2">
    <source>
        <dbReference type="Proteomes" id="UP000183417"/>
    </source>
</evidence>
<dbReference type="InterPro" id="IPR021333">
    <property type="entry name" value="DUF2946"/>
</dbReference>
<dbReference type="AlphaFoldDB" id="A0A1H3TQ13"/>